<proteinExistence type="inferred from homology"/>
<sequence length="281" mass="31868">MSTKLCYINKNVISCKKIINYKRLITAEYLIKKLINFIDKNYDMKIVNKICLSIPGVVDNESGISKGLSAIKYLDKVNFKMDLQNKYKKKVFIENDSKCAALAELKIGNAINSTNCLVLVLGTGLGGALIINKKIYKGSNFTAGELGCCLNNLDNNNFINYSNLCGMYSLQENYFRETGFNKSGYEIYLNYNVDNYAYKLINKQIYYLAKLILNISFIIDFDLVLIGGAVSLNKDFINLLKEKVYNLLSKSGMINKFFINVCKHYNDSNLLGANLLEDNYD</sequence>
<dbReference type="EMBL" id="CP012328">
    <property type="protein sequence ID" value="AKU79937.1"/>
    <property type="molecule type" value="Genomic_DNA"/>
</dbReference>
<dbReference type="Gene3D" id="3.30.420.40">
    <property type="match status" value="2"/>
</dbReference>
<dbReference type="STRING" id="216946.STURO_v1c06910"/>
<gene>
    <name evidence="2" type="ORF">STURON_00691</name>
</gene>
<dbReference type="AlphaFoldDB" id="A0A0K1P7S5"/>
<dbReference type="GO" id="GO:0016301">
    <property type="term" value="F:kinase activity"/>
    <property type="evidence" value="ECO:0007669"/>
    <property type="project" value="UniProtKB-KW"/>
</dbReference>
<evidence type="ECO:0000313" key="2">
    <source>
        <dbReference type="EMBL" id="AKU79937.1"/>
    </source>
</evidence>
<name>A0A0K1P7S5_9MOLU</name>
<dbReference type="PANTHER" id="PTHR18964">
    <property type="entry name" value="ROK (REPRESSOR, ORF, KINASE) FAMILY"/>
    <property type="match status" value="1"/>
</dbReference>
<protein>
    <submittedName>
        <fullName evidence="2">Putative ROK family sugar kinase</fullName>
    </submittedName>
</protein>
<organism evidence="2 3">
    <name type="scientific">Spiroplasma turonicum</name>
    <dbReference type="NCBI Taxonomy" id="216946"/>
    <lineage>
        <taxon>Bacteria</taxon>
        <taxon>Bacillati</taxon>
        <taxon>Mycoplasmatota</taxon>
        <taxon>Mollicutes</taxon>
        <taxon>Entomoplasmatales</taxon>
        <taxon>Spiroplasmataceae</taxon>
        <taxon>Spiroplasma</taxon>
    </lineage>
</organism>
<dbReference type="SUPFAM" id="SSF53067">
    <property type="entry name" value="Actin-like ATPase domain"/>
    <property type="match status" value="1"/>
</dbReference>
<dbReference type="KEGG" id="stur:STURON_00691"/>
<dbReference type="Proteomes" id="UP000067243">
    <property type="component" value="Chromosome"/>
</dbReference>
<evidence type="ECO:0000256" key="1">
    <source>
        <dbReference type="ARBA" id="ARBA00006479"/>
    </source>
</evidence>
<comment type="similarity">
    <text evidence="1">Belongs to the ROK (NagC/XylR) family.</text>
</comment>
<dbReference type="InterPro" id="IPR000600">
    <property type="entry name" value="ROK"/>
</dbReference>
<dbReference type="PATRIC" id="fig|216946.3.peg.718"/>
<keyword evidence="2" id="KW-0418">Kinase</keyword>
<keyword evidence="3" id="KW-1185">Reference proteome</keyword>
<reference evidence="2 3" key="1">
    <citation type="journal article" date="2015" name="Genome Announc.">
        <title>Complete Genome Sequence of Spiroplasma turonicum Strain Tab4cT, a Parasite of a Horse Fly, Haematopota sp. (Diptera: Tabanidae).</title>
        <authorList>
            <person name="Davis R.E."/>
            <person name="Shao J."/>
            <person name="Zhao Y."/>
            <person name="Gasparich G.E."/>
            <person name="Gaynor B.J."/>
            <person name="Donofrio N."/>
        </authorList>
    </citation>
    <scope>NUCLEOTIDE SEQUENCE [LARGE SCALE GENOMIC DNA]</scope>
    <source>
        <strain evidence="2 3">Tab4c</strain>
    </source>
</reference>
<accession>A0A0K1P7S5</accession>
<dbReference type="Pfam" id="PF00480">
    <property type="entry name" value="ROK"/>
    <property type="match status" value="1"/>
</dbReference>
<dbReference type="InterPro" id="IPR043129">
    <property type="entry name" value="ATPase_NBD"/>
</dbReference>
<keyword evidence="2" id="KW-0808">Transferase</keyword>
<dbReference type="PANTHER" id="PTHR18964:SF170">
    <property type="entry name" value="SUGAR KINASE"/>
    <property type="match status" value="1"/>
</dbReference>
<dbReference type="OrthoDB" id="9795247at2"/>
<evidence type="ECO:0000313" key="3">
    <source>
        <dbReference type="Proteomes" id="UP000067243"/>
    </source>
</evidence>